<evidence type="ECO:0000256" key="10">
    <source>
        <dbReference type="ARBA" id="ARBA00023204"/>
    </source>
</evidence>
<feature type="domain" description="ABC transporter" evidence="14">
    <location>
        <begin position="4"/>
        <end position="439"/>
    </location>
</feature>
<dbReference type="Gene3D" id="3.40.50.300">
    <property type="entry name" value="P-loop containing nucleotide triphosphate hydrolases"/>
    <property type="match status" value="3"/>
</dbReference>
<dbReference type="SMART" id="SM00382">
    <property type="entry name" value="AAA"/>
    <property type="match status" value="2"/>
</dbReference>
<dbReference type="EMBL" id="BAABAK010000009">
    <property type="protein sequence ID" value="GAA3964987.1"/>
    <property type="molecule type" value="Genomic_DNA"/>
</dbReference>
<reference evidence="16" key="1">
    <citation type="journal article" date="2019" name="Int. J. Syst. Evol. Microbiol.">
        <title>The Global Catalogue of Microorganisms (GCM) 10K type strain sequencing project: providing services to taxonomists for standard genome sequencing and annotation.</title>
        <authorList>
            <consortium name="The Broad Institute Genomics Platform"/>
            <consortium name="The Broad Institute Genome Sequencing Center for Infectious Disease"/>
            <person name="Wu L."/>
            <person name="Ma J."/>
        </authorList>
    </citation>
    <scope>NUCLEOTIDE SEQUENCE [LARGE SCALE GENOMIC DNA]</scope>
    <source>
        <strain evidence="16">JCM 17338</strain>
    </source>
</reference>
<evidence type="ECO:0000256" key="4">
    <source>
        <dbReference type="ARBA" id="ARBA00022741"/>
    </source>
</evidence>
<comment type="caution">
    <text evidence="15">The sequence shown here is derived from an EMBL/GenBank/DDBJ whole genome shotgun (WGS) entry which is preliminary data.</text>
</comment>
<comment type="subcellular location">
    <subcellularLocation>
        <location evidence="1">Cytoplasm</location>
    </subcellularLocation>
</comment>
<name>A0ABP7PH74_9SPHI</name>
<evidence type="ECO:0000256" key="6">
    <source>
        <dbReference type="ARBA" id="ARBA00022769"/>
    </source>
</evidence>
<keyword evidence="2" id="KW-0963">Cytoplasm</keyword>
<dbReference type="Pfam" id="PF00005">
    <property type="entry name" value="ABC_tran"/>
    <property type="match status" value="1"/>
</dbReference>
<keyword evidence="9" id="KW-0238">DNA-binding</keyword>
<dbReference type="Gene3D" id="1.10.8.280">
    <property type="entry name" value="ABC transporter ATPase domain-like"/>
    <property type="match status" value="1"/>
</dbReference>
<evidence type="ECO:0000313" key="15">
    <source>
        <dbReference type="EMBL" id="GAA3964987.1"/>
    </source>
</evidence>
<dbReference type="InterPro" id="IPR017871">
    <property type="entry name" value="ABC_transporter-like_CS"/>
</dbReference>
<organism evidence="15 16">
    <name type="scientific">Pedobacter ginsengiterrae</name>
    <dbReference type="NCBI Taxonomy" id="871696"/>
    <lineage>
        <taxon>Bacteria</taxon>
        <taxon>Pseudomonadati</taxon>
        <taxon>Bacteroidota</taxon>
        <taxon>Sphingobacteriia</taxon>
        <taxon>Sphingobacteriales</taxon>
        <taxon>Sphingobacteriaceae</taxon>
        <taxon>Pedobacter</taxon>
    </lineage>
</organism>
<evidence type="ECO:0000256" key="2">
    <source>
        <dbReference type="ARBA" id="ARBA00022490"/>
    </source>
</evidence>
<evidence type="ECO:0000259" key="14">
    <source>
        <dbReference type="PROSITE" id="PS50893"/>
    </source>
</evidence>
<dbReference type="InterPro" id="IPR003439">
    <property type="entry name" value="ABC_transporter-like_ATP-bd"/>
</dbReference>
<keyword evidence="5" id="KW-0227">DNA damage</keyword>
<evidence type="ECO:0000313" key="16">
    <source>
        <dbReference type="Proteomes" id="UP001501081"/>
    </source>
</evidence>
<keyword evidence="7" id="KW-0067">ATP-binding</keyword>
<dbReference type="RefSeq" id="WP_344766344.1">
    <property type="nucleotide sequence ID" value="NZ_BAABAK010000009.1"/>
</dbReference>
<dbReference type="InterPro" id="IPR027417">
    <property type="entry name" value="P-loop_NTPase"/>
</dbReference>
<evidence type="ECO:0000256" key="9">
    <source>
        <dbReference type="ARBA" id="ARBA00023125"/>
    </source>
</evidence>
<evidence type="ECO:0000256" key="8">
    <source>
        <dbReference type="ARBA" id="ARBA00022881"/>
    </source>
</evidence>
<keyword evidence="4" id="KW-0547">Nucleotide-binding</keyword>
<keyword evidence="10" id="KW-0234">DNA repair</keyword>
<dbReference type="Proteomes" id="UP001501081">
    <property type="component" value="Unassembled WGS sequence"/>
</dbReference>
<evidence type="ECO:0000256" key="7">
    <source>
        <dbReference type="ARBA" id="ARBA00022840"/>
    </source>
</evidence>
<dbReference type="CDD" id="cd03270">
    <property type="entry name" value="ABC_UvrA_I"/>
    <property type="match status" value="1"/>
</dbReference>
<proteinExistence type="inferred from homology"/>
<dbReference type="SUPFAM" id="SSF52540">
    <property type="entry name" value="P-loop containing nucleoside triphosphate hydrolases"/>
    <property type="match status" value="2"/>
</dbReference>
<evidence type="ECO:0000256" key="5">
    <source>
        <dbReference type="ARBA" id="ARBA00022763"/>
    </source>
</evidence>
<feature type="domain" description="ABC transporter" evidence="14">
    <location>
        <begin position="455"/>
        <end position="750"/>
    </location>
</feature>
<dbReference type="PROSITE" id="PS50893">
    <property type="entry name" value="ABC_TRANSPORTER_2"/>
    <property type="match status" value="2"/>
</dbReference>
<evidence type="ECO:0000256" key="1">
    <source>
        <dbReference type="ARBA" id="ARBA00004496"/>
    </source>
</evidence>
<dbReference type="PANTHER" id="PTHR43152">
    <property type="entry name" value="UVRABC SYSTEM PROTEIN A"/>
    <property type="match status" value="1"/>
</dbReference>
<gene>
    <name evidence="15" type="ORF">GCM10022246_17600</name>
</gene>
<accession>A0ABP7PH74</accession>
<evidence type="ECO:0000256" key="11">
    <source>
        <dbReference type="ARBA" id="ARBA00038000"/>
    </source>
</evidence>
<dbReference type="PROSITE" id="PS00211">
    <property type="entry name" value="ABC_TRANSPORTER_1"/>
    <property type="match status" value="1"/>
</dbReference>
<keyword evidence="6" id="KW-0228">DNA excision</keyword>
<protein>
    <recommendedName>
        <fullName evidence="12">UvrABC system protein A</fullName>
    </recommendedName>
    <alternativeName>
        <fullName evidence="13">Excinuclease ABC subunit A</fullName>
    </alternativeName>
</protein>
<evidence type="ECO:0000256" key="12">
    <source>
        <dbReference type="ARBA" id="ARBA00039316"/>
    </source>
</evidence>
<keyword evidence="8" id="KW-0267">Excision nuclease</keyword>
<comment type="similarity">
    <text evidence="11">Belongs to the ABC transporter superfamily. UvrA family.</text>
</comment>
<keyword evidence="16" id="KW-1185">Reference proteome</keyword>
<sequence length="761" mass="83936">MKASNDHNFIRIHGARENNLKNISIDIPKKKITVFTGLSGSGKSSLVFSTIAAESQRQLNETFSSFIRHRLPHYGQPDVDAMENLSPAIIIDQKPLRGNARSTVGTITDINAMLRLLFSRIGKPFIGYSNLFSFNHPQGMCPECQGIGRVRRIRIDKLFDTSKSLNQGAILHRSFSPGSALWKRFVLSGYFNNDKPLVKYTKKEWELLLYQEEIKPKNPARGWWPSASYEGVIPRFTKRFLTKGPENVEGENEQTGFVETSTCPVCQGARLNPLVLSCRINGKNIADYASLEINELVSQLQKVKPGEAKTVTDSIIHRLTELENIGLGYLSLDRETATLSGGESQRVKMVRHLGSSLSDMTYIFDEPSTGLHPRDVRQLNLLMQSLRDKGNTILVVEHDPDVIHEADHIIDMGPGAGKYGGKIVFQGELKEFKSASTITAEYLRQVPKLKTPTRISTSFLEIRGADLHNLKNISIDIPKDVLTVVTGVAGSGKSSLINGMVPRLYPETVCIDQKALGGSIRANTASFSGILDRIREIFARENRVSPSLFSANSEGACPACKGLGVIETDLAFMDKVTETCEVCKGKRFKEKVLSYLLKGKNIDEVMRLSIEEALTYFEDANVVKTLEELQKVGLGYMTLGQPLSSLSGGERQRLKLAAELKKSGRIYILDEPSTGLHGSDVARLIVLLNELVGLGSTVIVIEHNLDIIAQSDWIIDMGPGAGRDGGKVLFSGTPAELLKNKSSLTGLYLTKYLKGEDLAKL</sequence>
<evidence type="ECO:0000256" key="3">
    <source>
        <dbReference type="ARBA" id="ARBA00022737"/>
    </source>
</evidence>
<keyword evidence="3" id="KW-0677">Repeat</keyword>
<evidence type="ECO:0000256" key="13">
    <source>
        <dbReference type="ARBA" id="ARBA00042156"/>
    </source>
</evidence>
<dbReference type="Gene3D" id="1.20.1580.10">
    <property type="entry name" value="ABC transporter ATPase like domain"/>
    <property type="match status" value="2"/>
</dbReference>
<dbReference type="InterPro" id="IPR003593">
    <property type="entry name" value="AAA+_ATPase"/>
</dbReference>
<dbReference type="PANTHER" id="PTHR43152:SF3">
    <property type="entry name" value="UVRABC SYSTEM PROTEIN A"/>
    <property type="match status" value="1"/>
</dbReference>